<evidence type="ECO:0000256" key="2">
    <source>
        <dbReference type="SAM" id="SignalP"/>
    </source>
</evidence>
<dbReference type="InterPro" id="IPR018389">
    <property type="entry name" value="DctP_fam"/>
</dbReference>
<dbReference type="EMBL" id="CCAE010000011">
    <property type="protein sequence ID" value="CDN87407.1"/>
    <property type="molecule type" value="Genomic_DNA"/>
</dbReference>
<evidence type="ECO:0000256" key="1">
    <source>
        <dbReference type="ARBA" id="ARBA00022729"/>
    </source>
</evidence>
<gene>
    <name evidence="3" type="ORF">BN948_01829</name>
</gene>
<dbReference type="Proteomes" id="UP000028878">
    <property type="component" value="Unassembled WGS sequence"/>
</dbReference>
<evidence type="ECO:0000313" key="3">
    <source>
        <dbReference type="EMBL" id="CDN87407.1"/>
    </source>
</evidence>
<reference evidence="4" key="1">
    <citation type="submission" date="2014-02" db="EMBL/GenBank/DDBJ databases">
        <authorList>
            <person name="Gan H."/>
        </authorList>
    </citation>
    <scope>NUCLEOTIDE SEQUENCE [LARGE SCALE GENOMIC DNA]</scope>
    <source>
        <strain evidence="4">S1</strain>
    </source>
</reference>
<proteinExistence type="predicted"/>
<protein>
    <submittedName>
        <fullName evidence="3">TRAP-type C4-dicarboxylate transporter periplasmic component-like protein</fullName>
    </submittedName>
</protein>
<dbReference type="RefSeq" id="WP_009518663.1">
    <property type="nucleotide sequence ID" value="NZ_CCAE010000011.1"/>
</dbReference>
<keyword evidence="4" id="KW-1185">Reference proteome</keyword>
<sequence precursor="true">MMIHKRAFVAGALAAALMAAGLTTAHAQQTFKLTIASSHPTTLPWVGLMSTLFVPEVNKRVEALGKGYKIEWKEAYGGQLYKMNATLTSVGQGIADIGWVFANLEAAKMPLTQYATVTPFATGDVRTLLQVANELNEKIPALKAEWDRNNLVFLGASGVDTYHLFTKNPLSTYADLNGRKLSAPGALGLWLKGSGAVPVDGSLTSYYTDIQTGVSEGTISIATGILPSKVYEVAPYVTTVDIGALYNGGMAMNKDSFNALPPEVQKIIKDVGLEYSRVLGDTLMQRYEAALKAIGEQGAKQAVPVKIAPMAPGEREKWAKTMPNIAGDWVKANASRGPAAQIVKTYLEELRKRGAKPLRDWDKEL</sequence>
<feature type="chain" id="PRO_5009681533" evidence="2">
    <location>
        <begin position="28"/>
        <end position="365"/>
    </location>
</feature>
<dbReference type="PANTHER" id="PTHR33376:SF15">
    <property type="entry name" value="BLL6794 PROTEIN"/>
    <property type="match status" value="1"/>
</dbReference>
<evidence type="ECO:0000313" key="4">
    <source>
        <dbReference type="Proteomes" id="UP000028878"/>
    </source>
</evidence>
<feature type="signal peptide" evidence="2">
    <location>
        <begin position="1"/>
        <end position="27"/>
    </location>
</feature>
<accession>A0A1L1PKE9</accession>
<name>A0A1L1PKE9_HYDIT</name>
<dbReference type="InterPro" id="IPR038404">
    <property type="entry name" value="TRAP_DctP_sf"/>
</dbReference>
<organism evidence="3 4">
    <name type="scientific">Hydrogenophaga intermedia</name>
    <dbReference type="NCBI Taxonomy" id="65786"/>
    <lineage>
        <taxon>Bacteria</taxon>
        <taxon>Pseudomonadati</taxon>
        <taxon>Pseudomonadota</taxon>
        <taxon>Betaproteobacteria</taxon>
        <taxon>Burkholderiales</taxon>
        <taxon>Comamonadaceae</taxon>
        <taxon>Hydrogenophaga</taxon>
    </lineage>
</organism>
<dbReference type="PANTHER" id="PTHR33376">
    <property type="match status" value="1"/>
</dbReference>
<keyword evidence="1 2" id="KW-0732">Signal</keyword>
<dbReference type="Pfam" id="PF03480">
    <property type="entry name" value="DctP"/>
    <property type="match status" value="1"/>
</dbReference>
<reference evidence="4" key="2">
    <citation type="submission" date="2014-11" db="EMBL/GenBank/DDBJ databases">
        <title>Draft genome sequence of Hydrogenophaga intermedia S1.</title>
        <authorList>
            <person name="Gan H.M."/>
            <person name="Chew T.H."/>
            <person name="Stolz A."/>
        </authorList>
    </citation>
    <scope>NUCLEOTIDE SEQUENCE [LARGE SCALE GENOMIC DNA]</scope>
    <source>
        <strain evidence="4">S1</strain>
    </source>
</reference>
<dbReference type="Gene3D" id="3.40.190.170">
    <property type="entry name" value="Bacterial extracellular solute-binding protein, family 7"/>
    <property type="match status" value="1"/>
</dbReference>
<dbReference type="GO" id="GO:0055085">
    <property type="term" value="P:transmembrane transport"/>
    <property type="evidence" value="ECO:0007669"/>
    <property type="project" value="InterPro"/>
</dbReference>
<dbReference type="AlphaFoldDB" id="A0A1L1PKE9"/>
<dbReference type="NCBIfam" id="NF037995">
    <property type="entry name" value="TRAP_S1"/>
    <property type="match status" value="1"/>
</dbReference>
<dbReference type="CDD" id="cd13666">
    <property type="entry name" value="PBP2_TRAP_DctP_like_1"/>
    <property type="match status" value="1"/>
</dbReference>